<comment type="caution">
    <text evidence="5">The sequence shown here is derived from an EMBL/GenBank/DDBJ whole genome shotgun (WGS) entry which is preliminary data.</text>
</comment>
<evidence type="ECO:0000313" key="5">
    <source>
        <dbReference type="EMBL" id="STO16387.1"/>
    </source>
</evidence>
<dbReference type="PANTHER" id="PTHR30146:SF138">
    <property type="entry name" value="TRANSCRIPTIONAL REGULATORY PROTEIN"/>
    <property type="match status" value="1"/>
</dbReference>
<evidence type="ECO:0000256" key="1">
    <source>
        <dbReference type="ARBA" id="ARBA00023015"/>
    </source>
</evidence>
<dbReference type="Gene3D" id="3.40.50.2300">
    <property type="match status" value="2"/>
</dbReference>
<protein>
    <submittedName>
        <fullName evidence="5">Galactose operon repressor</fullName>
    </submittedName>
</protein>
<dbReference type="GeneID" id="61168968"/>
<dbReference type="CDD" id="cd06267">
    <property type="entry name" value="PBP1_LacI_sugar_binding-like"/>
    <property type="match status" value="1"/>
</dbReference>
<dbReference type="RefSeq" id="WP_103758743.1">
    <property type="nucleotide sequence ID" value="NZ_CAMUNX010000011.1"/>
</dbReference>
<dbReference type="InterPro" id="IPR046335">
    <property type="entry name" value="LacI/GalR-like_sensor"/>
</dbReference>
<dbReference type="InterPro" id="IPR000843">
    <property type="entry name" value="HTH_LacI"/>
</dbReference>
<keyword evidence="3" id="KW-0804">Transcription</keyword>
<keyword evidence="1" id="KW-0805">Transcription regulation</keyword>
<dbReference type="PANTHER" id="PTHR30146">
    <property type="entry name" value="LACI-RELATED TRANSCRIPTIONAL REPRESSOR"/>
    <property type="match status" value="1"/>
</dbReference>
<proteinExistence type="predicted"/>
<dbReference type="SUPFAM" id="SSF53822">
    <property type="entry name" value="Periplasmic binding protein-like I"/>
    <property type="match status" value="1"/>
</dbReference>
<dbReference type="GO" id="GO:0003700">
    <property type="term" value="F:DNA-binding transcription factor activity"/>
    <property type="evidence" value="ECO:0007669"/>
    <property type="project" value="TreeGrafter"/>
</dbReference>
<dbReference type="Gene3D" id="1.10.260.40">
    <property type="entry name" value="lambda repressor-like DNA-binding domains"/>
    <property type="match status" value="1"/>
</dbReference>
<gene>
    <name evidence="5" type="primary">galR</name>
    <name evidence="5" type="ORF">NCTC11819_00954</name>
</gene>
<dbReference type="GO" id="GO:0000976">
    <property type="term" value="F:transcription cis-regulatory region binding"/>
    <property type="evidence" value="ECO:0007669"/>
    <property type="project" value="TreeGrafter"/>
</dbReference>
<keyword evidence="2" id="KW-0238">DNA-binding</keyword>
<dbReference type="Pfam" id="PF00356">
    <property type="entry name" value="LacI"/>
    <property type="match status" value="1"/>
</dbReference>
<dbReference type="InterPro" id="IPR010982">
    <property type="entry name" value="Lambda_DNA-bd_dom_sf"/>
</dbReference>
<dbReference type="EMBL" id="UGGQ01000006">
    <property type="protein sequence ID" value="STO16387.1"/>
    <property type="molecule type" value="Genomic_DNA"/>
</dbReference>
<dbReference type="InterPro" id="IPR028082">
    <property type="entry name" value="Peripla_BP_I"/>
</dbReference>
<sequence>MRATQVDVARIAGVSRQTVSLVVNSDKRVAVASRQAILKAIEKTGYRVNTAARKLATASSGVYGLLLPDLSNAFFGVLAQKLREACDRDDIGLFVMTTDSESERGAINRFVDFGVDGLLLVAPRRIESDFSTVVRNTPSVVLTAPTSPEGADLIYADDIGGARLATTELITAGYTNIIHLCTLSDMKSASTKLRKLGYYEAIASTGMTSNSFVIPDEAVETKVSELLKQHGKGLAIVAHNGMTAFRSASAVMRSGLSVGADVGITGFDNTYLAAIPGLALTSIDQNTNRMTAKSVALLKQRISGRKKDTQLVLPTSLVRRASSVRYGV</sequence>
<dbReference type="SUPFAM" id="SSF47413">
    <property type="entry name" value="lambda repressor-like DNA-binding domains"/>
    <property type="match status" value="1"/>
</dbReference>
<dbReference type="Proteomes" id="UP000255284">
    <property type="component" value="Unassembled WGS sequence"/>
</dbReference>
<dbReference type="SMART" id="SM00354">
    <property type="entry name" value="HTH_LACI"/>
    <property type="match status" value="1"/>
</dbReference>
<dbReference type="Pfam" id="PF13377">
    <property type="entry name" value="Peripla_BP_3"/>
    <property type="match status" value="1"/>
</dbReference>
<evidence type="ECO:0000256" key="2">
    <source>
        <dbReference type="ARBA" id="ARBA00023125"/>
    </source>
</evidence>
<dbReference type="CDD" id="cd01392">
    <property type="entry name" value="HTH_LacI"/>
    <property type="match status" value="1"/>
</dbReference>
<accession>A0A8G2M703</accession>
<reference evidence="5 6" key="1">
    <citation type="submission" date="2018-06" db="EMBL/GenBank/DDBJ databases">
        <authorList>
            <consortium name="Pathogen Informatics"/>
            <person name="Doyle S."/>
        </authorList>
    </citation>
    <scope>NUCLEOTIDE SEQUENCE [LARGE SCALE GENOMIC DNA]</scope>
    <source>
        <strain evidence="5 6">NCTC11819</strain>
    </source>
</reference>
<dbReference type="AlphaFoldDB" id="A0A8G2M703"/>
<evidence type="ECO:0000313" key="6">
    <source>
        <dbReference type="Proteomes" id="UP000255284"/>
    </source>
</evidence>
<dbReference type="PROSITE" id="PS50932">
    <property type="entry name" value="HTH_LACI_2"/>
    <property type="match status" value="1"/>
</dbReference>
<evidence type="ECO:0000256" key="3">
    <source>
        <dbReference type="ARBA" id="ARBA00023163"/>
    </source>
</evidence>
<evidence type="ECO:0000259" key="4">
    <source>
        <dbReference type="PROSITE" id="PS50932"/>
    </source>
</evidence>
<feature type="domain" description="HTH lacI-type" evidence="4">
    <location>
        <begin position="3"/>
        <end position="57"/>
    </location>
</feature>
<name>A0A8G2M703_9ACTO</name>
<organism evidence="5 6">
    <name type="scientific">Mobiluncus mulieris</name>
    <dbReference type="NCBI Taxonomy" id="2052"/>
    <lineage>
        <taxon>Bacteria</taxon>
        <taxon>Bacillati</taxon>
        <taxon>Actinomycetota</taxon>
        <taxon>Actinomycetes</taxon>
        <taxon>Actinomycetales</taxon>
        <taxon>Actinomycetaceae</taxon>
        <taxon>Mobiluncus</taxon>
    </lineage>
</organism>